<accession>A0A0V1I0W1</accession>
<dbReference type="Proteomes" id="UP000055024">
    <property type="component" value="Unassembled WGS sequence"/>
</dbReference>
<evidence type="ECO:0000313" key="1">
    <source>
        <dbReference type="EMBL" id="KRZ16417.1"/>
    </source>
</evidence>
<reference evidence="1 2" key="1">
    <citation type="submission" date="2015-01" db="EMBL/GenBank/DDBJ databases">
        <title>Evolution of Trichinella species and genotypes.</title>
        <authorList>
            <person name="Korhonen P.K."/>
            <person name="Edoardo P."/>
            <person name="Giuseppe L.R."/>
            <person name="Gasser R.B."/>
        </authorList>
    </citation>
    <scope>NUCLEOTIDE SEQUENCE [LARGE SCALE GENOMIC DNA]</scope>
    <source>
        <strain evidence="1">ISS1029</strain>
    </source>
</reference>
<dbReference type="EMBL" id="JYDP01000011">
    <property type="protein sequence ID" value="KRZ16417.1"/>
    <property type="molecule type" value="Genomic_DNA"/>
</dbReference>
<name>A0A0V1I0W1_9BILA</name>
<organism evidence="1 2">
    <name type="scientific">Trichinella zimbabwensis</name>
    <dbReference type="NCBI Taxonomy" id="268475"/>
    <lineage>
        <taxon>Eukaryota</taxon>
        <taxon>Metazoa</taxon>
        <taxon>Ecdysozoa</taxon>
        <taxon>Nematoda</taxon>
        <taxon>Enoplea</taxon>
        <taxon>Dorylaimia</taxon>
        <taxon>Trichinellida</taxon>
        <taxon>Trichinellidae</taxon>
        <taxon>Trichinella</taxon>
    </lineage>
</organism>
<sequence length="90" mass="10208">MFYYNELTTITDIISQPTNTKCSNQASSPRRAVLPSPFLIFKCEMFSTVQFVQSWYREQVLIPVVCASSSASVGQSERHYLPRTATQEHG</sequence>
<keyword evidence="2" id="KW-1185">Reference proteome</keyword>
<dbReference type="AlphaFoldDB" id="A0A0V1I0W1"/>
<comment type="caution">
    <text evidence="1">The sequence shown here is derived from an EMBL/GenBank/DDBJ whole genome shotgun (WGS) entry which is preliminary data.</text>
</comment>
<evidence type="ECO:0000313" key="2">
    <source>
        <dbReference type="Proteomes" id="UP000055024"/>
    </source>
</evidence>
<gene>
    <name evidence="1" type="ORF">T11_4067</name>
</gene>
<proteinExistence type="predicted"/>
<protein>
    <submittedName>
        <fullName evidence="1">Uncharacterized protein</fullName>
    </submittedName>
</protein>